<dbReference type="GO" id="GO:0031012">
    <property type="term" value="C:extracellular matrix"/>
    <property type="evidence" value="ECO:0007669"/>
    <property type="project" value="TreeGrafter"/>
</dbReference>
<feature type="compositionally biased region" description="Polar residues" evidence="7">
    <location>
        <begin position="891"/>
        <end position="900"/>
    </location>
</feature>
<organism evidence="10 11">
    <name type="scientific">Anopheles atroparvus</name>
    <name type="common">European mosquito</name>
    <dbReference type="NCBI Taxonomy" id="41427"/>
    <lineage>
        <taxon>Eukaryota</taxon>
        <taxon>Metazoa</taxon>
        <taxon>Ecdysozoa</taxon>
        <taxon>Arthropoda</taxon>
        <taxon>Hexapoda</taxon>
        <taxon>Insecta</taxon>
        <taxon>Pterygota</taxon>
        <taxon>Neoptera</taxon>
        <taxon>Endopterygota</taxon>
        <taxon>Diptera</taxon>
        <taxon>Nematocera</taxon>
        <taxon>Culicoidea</taxon>
        <taxon>Culicidae</taxon>
        <taxon>Anophelinae</taxon>
        <taxon>Anopheles</taxon>
    </lineage>
</organism>
<protein>
    <recommendedName>
        <fullName evidence="9">PLAC domain-containing protein</fullName>
    </recommendedName>
</protein>
<dbReference type="PRINTS" id="PR01857">
    <property type="entry name" value="ADAMTSFAMILY"/>
</dbReference>
<proteinExistence type="predicted"/>
<feature type="region of interest" description="Disordered" evidence="7">
    <location>
        <begin position="113"/>
        <end position="146"/>
    </location>
</feature>
<feature type="region of interest" description="Disordered" evidence="7">
    <location>
        <begin position="245"/>
        <end position="350"/>
    </location>
</feature>
<dbReference type="PANTHER" id="PTHR13723">
    <property type="entry name" value="ADAMTS A DISINTEGRIN AND METALLOPROTEASE WITH THROMBOSPONDIN MOTIFS PROTEASE"/>
    <property type="match status" value="1"/>
</dbReference>
<evidence type="ECO:0000256" key="8">
    <source>
        <dbReference type="SAM" id="SignalP"/>
    </source>
</evidence>
<evidence type="ECO:0000259" key="9">
    <source>
        <dbReference type="PROSITE" id="PS50900"/>
    </source>
</evidence>
<dbReference type="Gene3D" id="2.60.120.830">
    <property type="match status" value="1"/>
</dbReference>
<keyword evidence="2" id="KW-0964">Secreted</keyword>
<comment type="subcellular location">
    <subcellularLocation>
        <location evidence="1">Secreted</location>
    </subcellularLocation>
</comment>
<dbReference type="PANTHER" id="PTHR13723:SF316">
    <property type="entry name" value="LONELY HEART, ISOFORM A"/>
    <property type="match status" value="1"/>
</dbReference>
<feature type="compositionally biased region" description="Low complexity" evidence="7">
    <location>
        <begin position="267"/>
        <end position="277"/>
    </location>
</feature>
<keyword evidence="5 6" id="KW-1015">Disulfide bond</keyword>
<feature type="compositionally biased region" description="Low complexity" evidence="7">
    <location>
        <begin position="901"/>
        <end position="912"/>
    </location>
</feature>
<dbReference type="InterPro" id="IPR036383">
    <property type="entry name" value="TSP1_rpt_sf"/>
</dbReference>
<dbReference type="Gene3D" id="2.20.100.10">
    <property type="entry name" value="Thrombospondin type-1 (TSP1) repeat"/>
    <property type="match status" value="5"/>
</dbReference>
<dbReference type="GO" id="GO:0004222">
    <property type="term" value="F:metalloendopeptidase activity"/>
    <property type="evidence" value="ECO:0007669"/>
    <property type="project" value="TreeGrafter"/>
</dbReference>
<dbReference type="GO" id="GO:0030198">
    <property type="term" value="P:extracellular matrix organization"/>
    <property type="evidence" value="ECO:0007669"/>
    <property type="project" value="InterPro"/>
</dbReference>
<feature type="region of interest" description="Disordered" evidence="7">
    <location>
        <begin position="835"/>
        <end position="934"/>
    </location>
</feature>
<dbReference type="Pfam" id="PF19030">
    <property type="entry name" value="TSP1_ADAMTS"/>
    <property type="match status" value="4"/>
</dbReference>
<feature type="disulfide bond" evidence="6">
    <location>
        <begin position="371"/>
        <end position="417"/>
    </location>
</feature>
<dbReference type="Pfam" id="PF05986">
    <property type="entry name" value="ADAMTS_spacer1"/>
    <property type="match status" value="1"/>
</dbReference>
<reference evidence="10" key="1">
    <citation type="submission" date="2024-04" db="UniProtKB">
        <authorList>
            <consortium name="EnsemblMetazoa"/>
        </authorList>
    </citation>
    <scope>IDENTIFICATION</scope>
    <source>
        <strain evidence="10">EBRO</strain>
    </source>
</reference>
<keyword evidence="3 8" id="KW-0732">Signal</keyword>
<evidence type="ECO:0000256" key="5">
    <source>
        <dbReference type="ARBA" id="ARBA00023157"/>
    </source>
</evidence>
<keyword evidence="11" id="KW-1185">Reference proteome</keyword>
<evidence type="ECO:0000256" key="3">
    <source>
        <dbReference type="ARBA" id="ARBA00022729"/>
    </source>
</evidence>
<dbReference type="InterPro" id="IPR000884">
    <property type="entry name" value="TSP1_rpt"/>
</dbReference>
<dbReference type="PROSITE" id="PS50900">
    <property type="entry name" value="PLAC"/>
    <property type="match status" value="1"/>
</dbReference>
<dbReference type="SMART" id="SM00209">
    <property type="entry name" value="TSP1"/>
    <property type="match status" value="5"/>
</dbReference>
<dbReference type="Proteomes" id="UP000075880">
    <property type="component" value="Unassembled WGS sequence"/>
</dbReference>
<evidence type="ECO:0000256" key="7">
    <source>
        <dbReference type="SAM" id="MobiDB-lite"/>
    </source>
</evidence>
<feature type="compositionally biased region" description="Basic residues" evidence="7">
    <location>
        <begin position="869"/>
        <end position="882"/>
    </location>
</feature>
<sequence>MLFLRLALYAAICAIVCIGSELSMRDRIRIHREWLNNRAAQRSNVSAVGPSLSAGPPPPATTQRTTYLRKLIKFKNENEPLSENDVSFVPHFDSDAGGGGSNVADGVNRGVARQEQGREAYQQQHQHRLHHGGHATPQPSEVRGKDLLTDDGERYRYEVVTAQEAEDGVPETGQGAPEGSGRTETDPKPLVYIMGAPAGEGERGTRTPSLGSAGVDELPSSTTATGIPAAQINAAVGFPAGMVHRNRNAGNGNDTADGAKSVPDDWSGSSSSSIGGSPANGATTGRKSDPTAPDAPTQQRHSAGNAAEHVRSSTKPSGEGAEGEPDPTATNGVDDGQTEPGMPALGFPSLPPGGNVTVRNLFGAWSNWTACSRTCGGGVKTQHRVCWKREYINGKKSSKPAVESQECIGIIKRFHLCNEQDCPTTDGDFREQQCARFNSQSFQDKRYIWEAFVKADAECELNCKPIGMRYFATLNKTVIDGTPCSKPTEYFRRSNSGRGICVEGVCKAVHNSGVISGTFMNYGAVRCGTTVCRPISGIYTKTNHNNGYVHVAKIPAGASNITITELQNSQNYLALKSADQRFFINGDYTISLSGHYSAAGTVFDYRRVDGLTNGSNSSFRHVEGITEWVTAPGPTTEPIQLFLLSQSPNPGVKFEYLLPVNEGPTGEPSSLEDPSAEAGNDISEKANLRVPKQPRPVTTAGNGTASTTGRVGQRKRKYLWKVVGFSACSKSCGGGIQQPLIRCVRESPTRYFAAKRCAHLQQPVLNENLMRCNTQPCPAYWKLGDWGQCNCEERYDEEVLRTREVKCVQELLSGIVIQVSNGACMDELPPSTERCECSRVVKPTPPRNTVEKPHHKPASQASQDVQPQHQHHAQHHGHRGHQHSRDHEATTLHTQNDMDNGSSSARPAGSSSTHRRKPRPDSNTISQQAESKKTGVWLTANWSGRCSTSCGIGLQTRSIFCDRSSSRNSERCDLRLMPETTRECTSDRACEFGEWFTGPWTLCSGDCFNLTRTRTVLCIRNDHFAPESECDPDGRPQSIEPCDTESFEECKPRWHYSEWTECTKPCGSGNQRRVVKCLEFNLRDKMLQESVGCRYADRPMSYRVCNEEVCPPTTAPPVPSTTTTTYYPLTSTSSAPSADPYYESRTDMMPNDENCKDDFPNCTIVVKAKLCNYAYYSQACCQACRTRQNELY</sequence>
<dbReference type="Pfam" id="PF00090">
    <property type="entry name" value="TSP_1"/>
    <property type="match status" value="1"/>
</dbReference>
<evidence type="ECO:0000256" key="4">
    <source>
        <dbReference type="ARBA" id="ARBA00022737"/>
    </source>
</evidence>
<dbReference type="GO" id="GO:0005576">
    <property type="term" value="C:extracellular region"/>
    <property type="evidence" value="ECO:0007669"/>
    <property type="project" value="UniProtKB-SubCell"/>
</dbReference>
<evidence type="ECO:0000256" key="1">
    <source>
        <dbReference type="ARBA" id="ARBA00004613"/>
    </source>
</evidence>
<feature type="disulfide bond" evidence="6">
    <location>
        <begin position="386"/>
        <end position="407"/>
    </location>
</feature>
<evidence type="ECO:0000256" key="2">
    <source>
        <dbReference type="ARBA" id="ARBA00022525"/>
    </source>
</evidence>
<feature type="region of interest" description="Disordered" evidence="7">
    <location>
        <begin position="161"/>
        <end position="223"/>
    </location>
</feature>
<evidence type="ECO:0000313" key="11">
    <source>
        <dbReference type="Proteomes" id="UP000075880"/>
    </source>
</evidence>
<feature type="domain" description="PLAC" evidence="9">
    <location>
        <begin position="1151"/>
        <end position="1188"/>
    </location>
</feature>
<name>A0AAG5D9J7_ANOAO</name>
<feature type="signal peptide" evidence="8">
    <location>
        <begin position="1"/>
        <end position="19"/>
    </location>
</feature>
<feature type="disulfide bond" evidence="6">
    <location>
        <begin position="375"/>
        <end position="422"/>
    </location>
</feature>
<dbReference type="PROSITE" id="PS50092">
    <property type="entry name" value="TSP1"/>
    <property type="match status" value="5"/>
</dbReference>
<evidence type="ECO:0000256" key="6">
    <source>
        <dbReference type="PIRSR" id="PIRSR613273-3"/>
    </source>
</evidence>
<dbReference type="SUPFAM" id="SSF82895">
    <property type="entry name" value="TSP-1 type 1 repeat"/>
    <property type="match status" value="5"/>
</dbReference>
<dbReference type="InterPro" id="IPR013273">
    <property type="entry name" value="ADAMTS/ADAMTS-like"/>
</dbReference>
<dbReference type="GO" id="GO:0006508">
    <property type="term" value="P:proteolysis"/>
    <property type="evidence" value="ECO:0007669"/>
    <property type="project" value="TreeGrafter"/>
</dbReference>
<accession>A0AAG5D9J7</accession>
<evidence type="ECO:0000313" key="10">
    <source>
        <dbReference type="EnsemblMetazoa" id="ENSAATROPP007288"/>
    </source>
</evidence>
<dbReference type="InterPro" id="IPR010294">
    <property type="entry name" value="ADAMTS_spacer1"/>
</dbReference>
<dbReference type="Pfam" id="PF08686">
    <property type="entry name" value="PLAC"/>
    <property type="match status" value="1"/>
</dbReference>
<feature type="chain" id="PRO_5042484258" description="PLAC domain-containing protein" evidence="8">
    <location>
        <begin position="20"/>
        <end position="1192"/>
    </location>
</feature>
<dbReference type="AlphaFoldDB" id="A0AAG5D9J7"/>
<dbReference type="InterPro" id="IPR050439">
    <property type="entry name" value="ADAMTS_ADAMTS-like"/>
</dbReference>
<dbReference type="InterPro" id="IPR010909">
    <property type="entry name" value="PLAC"/>
</dbReference>
<keyword evidence="4" id="KW-0677">Repeat</keyword>
<dbReference type="EnsemblMetazoa" id="ENSAATROPT008116">
    <property type="protein sequence ID" value="ENSAATROPP007288"/>
    <property type="gene ID" value="ENSAATROPG006607"/>
</dbReference>